<keyword evidence="2" id="KW-0378">Hydrolase</keyword>
<evidence type="ECO:0000256" key="1">
    <source>
        <dbReference type="SAM" id="MobiDB-lite"/>
    </source>
</evidence>
<evidence type="ECO:0000313" key="2">
    <source>
        <dbReference type="EMBL" id="RZS61061.1"/>
    </source>
</evidence>
<dbReference type="GO" id="GO:0005975">
    <property type="term" value="P:carbohydrate metabolic process"/>
    <property type="evidence" value="ECO:0007669"/>
    <property type="project" value="UniProtKB-ARBA"/>
</dbReference>
<dbReference type="RefSeq" id="WP_130413470.1">
    <property type="nucleotide sequence ID" value="NZ_SGWX01000001.1"/>
</dbReference>
<accession>A0A4Q7M1F2</accession>
<dbReference type="GO" id="GO:0016787">
    <property type="term" value="F:hydrolase activity"/>
    <property type="evidence" value="ECO:0007669"/>
    <property type="project" value="UniProtKB-KW"/>
</dbReference>
<dbReference type="Gene3D" id="2.60.40.10">
    <property type="entry name" value="Immunoglobulins"/>
    <property type="match status" value="1"/>
</dbReference>
<proteinExistence type="predicted"/>
<dbReference type="SUPFAM" id="SSF51445">
    <property type="entry name" value="(Trans)glycosidases"/>
    <property type="match status" value="1"/>
</dbReference>
<name>A0A4Q7M1F2_9MICO</name>
<dbReference type="AlphaFoldDB" id="A0A4Q7M1F2"/>
<evidence type="ECO:0000313" key="3">
    <source>
        <dbReference type="Proteomes" id="UP000293852"/>
    </source>
</evidence>
<keyword evidence="3" id="KW-1185">Reference proteome</keyword>
<protein>
    <submittedName>
        <fullName evidence="2">Maltooligosyltrehalose trehalohydrolase</fullName>
    </submittedName>
</protein>
<dbReference type="InterPro" id="IPR017853">
    <property type="entry name" value="GH"/>
</dbReference>
<gene>
    <name evidence="2" type="ORF">EV386_1349</name>
</gene>
<sequence length="519" mass="54200">MSTGSRPPQPGPTVSWPGPRPIVWAPRARTVDVVVPGPDGAQAHPLRLVGAHKPGYWGADRELDAGTRFGYSIDGRPALADPTGTAFPEGVHGLSRVPTPLSGWSDDAWRPPDITGGVLLHLDVATATRAGTLDAAASLLPDIAALGIHGVELAPLAAYDPDVGPTGGVRLFAVHEPLGGVLALARFVDAAHAHGLAVVLTPPHRWAVCEGLGLETFGPYAVDGRLNLSGSGSRGVRDFLLSDAERWFADLHVDGLSLDVEALADGSPVPWIAELAEATVTVAQEVGRGLTLFVDGPGRSDRLTGALSRVLEQTAPPNPATLDQLRRLAKTLTPTARLPLRADRLVRRRHPTTAHAASIVVGDLTRLPGARRTMPWAPPGAPHAPADPDTRATTLAFAMLAGTPLVLDTDHAPVGQDSPASARLLAWCARLAALRADAAGELALDVDLRSGATTLAVRRGRLAVVLGWDGETMRAPLEEVAPGPAARWELAAAWSPDSSLDERGLLVPPGATVVLRARA</sequence>
<reference evidence="2 3" key="1">
    <citation type="submission" date="2019-02" db="EMBL/GenBank/DDBJ databases">
        <title>Sequencing the genomes of 1000 actinobacteria strains.</title>
        <authorList>
            <person name="Klenk H.-P."/>
        </authorList>
    </citation>
    <scope>NUCLEOTIDE SEQUENCE [LARGE SCALE GENOMIC DNA]</scope>
    <source>
        <strain evidence="2 3">DSM 16932</strain>
    </source>
</reference>
<dbReference type="OrthoDB" id="9800174at2"/>
<dbReference type="Proteomes" id="UP000293852">
    <property type="component" value="Unassembled WGS sequence"/>
</dbReference>
<dbReference type="EMBL" id="SGWX01000001">
    <property type="protein sequence ID" value="RZS61061.1"/>
    <property type="molecule type" value="Genomic_DNA"/>
</dbReference>
<organism evidence="2 3">
    <name type="scientific">Xylanimonas ulmi</name>
    <dbReference type="NCBI Taxonomy" id="228973"/>
    <lineage>
        <taxon>Bacteria</taxon>
        <taxon>Bacillati</taxon>
        <taxon>Actinomycetota</taxon>
        <taxon>Actinomycetes</taxon>
        <taxon>Micrococcales</taxon>
        <taxon>Promicromonosporaceae</taxon>
        <taxon>Xylanimonas</taxon>
    </lineage>
</organism>
<feature type="region of interest" description="Disordered" evidence="1">
    <location>
        <begin position="1"/>
        <end position="20"/>
    </location>
</feature>
<dbReference type="InterPro" id="IPR013783">
    <property type="entry name" value="Ig-like_fold"/>
</dbReference>
<dbReference type="Gene3D" id="3.20.20.80">
    <property type="entry name" value="Glycosidases"/>
    <property type="match status" value="1"/>
</dbReference>
<comment type="caution">
    <text evidence="2">The sequence shown here is derived from an EMBL/GenBank/DDBJ whole genome shotgun (WGS) entry which is preliminary data.</text>
</comment>